<dbReference type="AlphaFoldDB" id="A0A4Z2EIS7"/>
<protein>
    <submittedName>
        <fullName evidence="2">Uncharacterized protein</fullName>
    </submittedName>
</protein>
<gene>
    <name evidence="2" type="ORF">EYF80_061332</name>
</gene>
<accession>A0A4Z2EIS7</accession>
<feature type="compositionally biased region" description="Polar residues" evidence="1">
    <location>
        <begin position="25"/>
        <end position="52"/>
    </location>
</feature>
<feature type="region of interest" description="Disordered" evidence="1">
    <location>
        <begin position="1"/>
        <end position="52"/>
    </location>
</feature>
<sequence>MEGGGGGWRMEDGGWRMEDGGWRWSGTQKSQFSHIRTTTETVRGKSNASSSYASAHFPNRCFQATMDRCGTF</sequence>
<evidence type="ECO:0000313" key="3">
    <source>
        <dbReference type="Proteomes" id="UP000314294"/>
    </source>
</evidence>
<keyword evidence="3" id="KW-1185">Reference proteome</keyword>
<proteinExistence type="predicted"/>
<feature type="compositionally biased region" description="Basic and acidic residues" evidence="1">
    <location>
        <begin position="9"/>
        <end position="21"/>
    </location>
</feature>
<organism evidence="2 3">
    <name type="scientific">Liparis tanakae</name>
    <name type="common">Tanaka's snailfish</name>
    <dbReference type="NCBI Taxonomy" id="230148"/>
    <lineage>
        <taxon>Eukaryota</taxon>
        <taxon>Metazoa</taxon>
        <taxon>Chordata</taxon>
        <taxon>Craniata</taxon>
        <taxon>Vertebrata</taxon>
        <taxon>Euteleostomi</taxon>
        <taxon>Actinopterygii</taxon>
        <taxon>Neopterygii</taxon>
        <taxon>Teleostei</taxon>
        <taxon>Neoteleostei</taxon>
        <taxon>Acanthomorphata</taxon>
        <taxon>Eupercaria</taxon>
        <taxon>Perciformes</taxon>
        <taxon>Cottioidei</taxon>
        <taxon>Cottales</taxon>
        <taxon>Liparidae</taxon>
        <taxon>Liparis</taxon>
    </lineage>
</organism>
<reference evidence="2 3" key="1">
    <citation type="submission" date="2019-03" db="EMBL/GenBank/DDBJ databases">
        <title>First draft genome of Liparis tanakae, snailfish: a comprehensive survey of snailfish specific genes.</title>
        <authorList>
            <person name="Kim W."/>
            <person name="Song I."/>
            <person name="Jeong J.-H."/>
            <person name="Kim D."/>
            <person name="Kim S."/>
            <person name="Ryu S."/>
            <person name="Song J.Y."/>
            <person name="Lee S.K."/>
        </authorList>
    </citation>
    <scope>NUCLEOTIDE SEQUENCE [LARGE SCALE GENOMIC DNA]</scope>
    <source>
        <tissue evidence="2">Muscle</tissue>
    </source>
</reference>
<name>A0A4Z2EIS7_9TELE</name>
<comment type="caution">
    <text evidence="2">The sequence shown here is derived from an EMBL/GenBank/DDBJ whole genome shotgun (WGS) entry which is preliminary data.</text>
</comment>
<dbReference type="Proteomes" id="UP000314294">
    <property type="component" value="Unassembled WGS sequence"/>
</dbReference>
<evidence type="ECO:0000313" key="2">
    <source>
        <dbReference type="EMBL" id="TNN28521.1"/>
    </source>
</evidence>
<dbReference type="EMBL" id="SRLO01006809">
    <property type="protein sequence ID" value="TNN28521.1"/>
    <property type="molecule type" value="Genomic_DNA"/>
</dbReference>
<evidence type="ECO:0000256" key="1">
    <source>
        <dbReference type="SAM" id="MobiDB-lite"/>
    </source>
</evidence>